<comment type="caution">
    <text evidence="2">The sequence shown here is derived from an EMBL/GenBank/DDBJ whole genome shotgun (WGS) entry which is preliminary data.</text>
</comment>
<dbReference type="RefSeq" id="WP_258335626.1">
    <property type="nucleotide sequence ID" value="NZ_JANRHJ010000006.1"/>
</dbReference>
<gene>
    <name evidence="2" type="ORF">NW209_06330</name>
</gene>
<evidence type="ECO:0000313" key="3">
    <source>
        <dbReference type="Proteomes" id="UP001204579"/>
    </source>
</evidence>
<dbReference type="SUPFAM" id="SSF56281">
    <property type="entry name" value="Metallo-hydrolase/oxidoreductase"/>
    <property type="match status" value="1"/>
</dbReference>
<dbReference type="InterPro" id="IPR001279">
    <property type="entry name" value="Metallo-B-lactamas"/>
</dbReference>
<sequence>MQITIHRATQIGGQITRISTAHASIIIDLGHNLPNRAEDEDVYDNDRAIARITEGCSAILYTHYHGDHIGLFHHVPDSVPQYIGEVAKQVICRKYKQLCFLPNESDQCKYQRALKTASRMHTFHEKQPLRFGDILVTPYFVSHSAYDAYMFLIEAEGKRILHTGDFRGHGYLSKWLLPTIQKYIGQVDLLIIEGTMLARKDETILTETALSQKATELMKKHKYVFVHCSSTDMERLASFKNATRNMFPQRPLLADDYQKDILDIFSATAGEKRSSMGRSSSCFKFGTIYTYRDWNIKLKEWMAENGFTMFVRASDKFHILLDRILPILPIEEKPLLIYSMWEGYINRDDTRNEEYIKLQERFTDVIQLHTSGHATIDALRNVCISTNPRFAILPIHRDKETNFSSIDIPPLLQERIVTTSRKLNNDLDIEFI</sequence>
<proteinExistence type="predicted"/>
<keyword evidence="3" id="KW-1185">Reference proteome</keyword>
<protein>
    <submittedName>
        <fullName evidence="2">MBL fold metallo-hydrolase</fullName>
    </submittedName>
</protein>
<dbReference type="Pfam" id="PF12706">
    <property type="entry name" value="Lactamase_B_2"/>
    <property type="match status" value="1"/>
</dbReference>
<reference evidence="2 3" key="1">
    <citation type="submission" date="2022-08" db="EMBL/GenBank/DDBJ databases">
        <authorList>
            <person name="Zeman M."/>
            <person name="Kubasova T."/>
        </authorList>
    </citation>
    <scope>NUCLEOTIDE SEQUENCE [LARGE SCALE GENOMIC DNA]</scope>
    <source>
        <strain evidence="2 3">ET62</strain>
    </source>
</reference>
<evidence type="ECO:0000259" key="1">
    <source>
        <dbReference type="SMART" id="SM00849"/>
    </source>
</evidence>
<dbReference type="Proteomes" id="UP001204579">
    <property type="component" value="Unassembled WGS sequence"/>
</dbReference>
<evidence type="ECO:0000313" key="2">
    <source>
        <dbReference type="EMBL" id="MCR8873630.1"/>
    </source>
</evidence>
<dbReference type="Gene3D" id="3.60.15.10">
    <property type="entry name" value="Ribonuclease Z/Hydroxyacylglutathione hydrolase-like"/>
    <property type="match status" value="1"/>
</dbReference>
<name>A0AAW5N8R9_9BACT</name>
<dbReference type="PANTHER" id="PTHR43694">
    <property type="entry name" value="RIBONUCLEASE J"/>
    <property type="match status" value="1"/>
</dbReference>
<dbReference type="EMBL" id="JANRHJ010000006">
    <property type="protein sequence ID" value="MCR8873630.1"/>
    <property type="molecule type" value="Genomic_DNA"/>
</dbReference>
<dbReference type="AlphaFoldDB" id="A0AAW5N8R9"/>
<dbReference type="SMART" id="SM00849">
    <property type="entry name" value="Lactamase_B"/>
    <property type="match status" value="1"/>
</dbReference>
<dbReference type="InterPro" id="IPR036866">
    <property type="entry name" value="RibonucZ/Hydroxyglut_hydro"/>
</dbReference>
<dbReference type="PANTHER" id="PTHR43694:SF1">
    <property type="entry name" value="RIBONUCLEASE J"/>
    <property type="match status" value="1"/>
</dbReference>
<organism evidence="2 3">
    <name type="scientific">Phocaeicola barnesiae</name>
    <dbReference type="NCBI Taxonomy" id="376804"/>
    <lineage>
        <taxon>Bacteria</taxon>
        <taxon>Pseudomonadati</taxon>
        <taxon>Bacteroidota</taxon>
        <taxon>Bacteroidia</taxon>
        <taxon>Bacteroidales</taxon>
        <taxon>Bacteroidaceae</taxon>
        <taxon>Phocaeicola</taxon>
    </lineage>
</organism>
<accession>A0AAW5N8R9</accession>
<feature type="domain" description="Metallo-beta-lactamase" evidence="1">
    <location>
        <begin position="12"/>
        <end position="195"/>
    </location>
</feature>